<dbReference type="PANTHER" id="PTHR43031:SF17">
    <property type="entry name" value="SULFURTRANSFERASE YTWF-RELATED"/>
    <property type="match status" value="1"/>
</dbReference>
<dbReference type="GO" id="GO:0004792">
    <property type="term" value="F:thiosulfate-cyanide sulfurtransferase activity"/>
    <property type="evidence" value="ECO:0007669"/>
    <property type="project" value="UniProtKB-EC"/>
</dbReference>
<dbReference type="Pfam" id="PF00581">
    <property type="entry name" value="Rhodanese"/>
    <property type="match status" value="1"/>
</dbReference>
<dbReference type="EC" id="2.8.1.1" evidence="2"/>
<organism evidence="2 3">
    <name type="scientific">Rhodococcoides fascians</name>
    <name type="common">Rhodococcus fascians</name>
    <dbReference type="NCBI Taxonomy" id="1828"/>
    <lineage>
        <taxon>Bacteria</taxon>
        <taxon>Bacillati</taxon>
        <taxon>Actinomycetota</taxon>
        <taxon>Actinomycetes</taxon>
        <taxon>Mycobacteriales</taxon>
        <taxon>Nocardiaceae</taxon>
        <taxon>Rhodococcoides</taxon>
    </lineage>
</organism>
<dbReference type="PATRIC" id="fig|1653479.3.peg.1399"/>
<reference evidence="3" key="2">
    <citation type="submission" date="2016-04" db="EMBL/GenBank/DDBJ databases">
        <title>Complete Genome and Plasmid Sequences for Rhodococcus fascians D188 and Draft Sequences for Rhodococcus spp. Isolates PBTS 1 and PBTS 2.</title>
        <authorList>
            <person name="Stamer R."/>
            <person name="Vereecke D."/>
            <person name="Zhang Y."/>
            <person name="Schilkey F."/>
            <person name="Devitt N."/>
            <person name="Randall J."/>
        </authorList>
    </citation>
    <scope>NUCLEOTIDE SEQUENCE [LARGE SCALE GENOMIC DNA]</scope>
    <source>
        <strain evidence="3">PBTS2</strain>
    </source>
</reference>
<dbReference type="EMBL" id="CP015220">
    <property type="protein sequence ID" value="AMY22692.1"/>
    <property type="molecule type" value="Genomic_DNA"/>
</dbReference>
<keyword evidence="3" id="KW-1185">Reference proteome</keyword>
<name>A0A143QJM5_RHOFA</name>
<dbReference type="SUPFAM" id="SSF52821">
    <property type="entry name" value="Rhodanese/Cell cycle control phosphatase"/>
    <property type="match status" value="1"/>
</dbReference>
<dbReference type="CDD" id="cd00158">
    <property type="entry name" value="RHOD"/>
    <property type="match status" value="1"/>
</dbReference>
<dbReference type="InterPro" id="IPR001763">
    <property type="entry name" value="Rhodanese-like_dom"/>
</dbReference>
<dbReference type="InterPro" id="IPR050229">
    <property type="entry name" value="GlpE_sulfurtransferase"/>
</dbReference>
<dbReference type="InterPro" id="IPR036873">
    <property type="entry name" value="Rhodanese-like_dom_sf"/>
</dbReference>
<dbReference type="Proteomes" id="UP000076038">
    <property type="component" value="Chromosome"/>
</dbReference>
<evidence type="ECO:0000313" key="3">
    <source>
        <dbReference type="Proteomes" id="UP000076038"/>
    </source>
</evidence>
<sequence>MSHPEQSPAVTVDRLPVPFPEAAVLLDVREDDEWQAGHAPGAVHIPMGDIPSRAGEIDNQSEIYVVCKAGGRSARVVEYLNRVGYEAVNVEGGMLDWHAAGRPIQRDDDSGEARII</sequence>
<dbReference type="AlphaFoldDB" id="A0A143QJM5"/>
<feature type="domain" description="Rhodanese" evidence="1">
    <location>
        <begin position="19"/>
        <end position="106"/>
    </location>
</feature>
<keyword evidence="2" id="KW-0808">Transferase</keyword>
<gene>
    <name evidence="2" type="primary">pspE</name>
    <name evidence="2" type="ORF">A3Q41_01384</name>
</gene>
<reference evidence="2 3" key="1">
    <citation type="journal article" date="2016" name="Genome Announc.">
        <title>Complete Genome and Plasmid Sequences for Rhodococcus fascians D188 and Draft Sequences for Rhodococcus Isolates PBTS 1 and PBTS 2.</title>
        <authorList>
            <person name="Stamler R.A."/>
            <person name="Vereecke D."/>
            <person name="Zhang Y."/>
            <person name="Schilkey F."/>
            <person name="Devitt N."/>
            <person name="Randall J.J."/>
        </authorList>
    </citation>
    <scope>NUCLEOTIDE SEQUENCE [LARGE SCALE GENOMIC DNA]</scope>
    <source>
        <strain evidence="2 3">PBTS2</strain>
    </source>
</reference>
<dbReference type="RefSeq" id="WP_048319128.1">
    <property type="nucleotide sequence ID" value="NZ_CP015220.1"/>
</dbReference>
<dbReference type="Gene3D" id="3.40.250.10">
    <property type="entry name" value="Rhodanese-like domain"/>
    <property type="match status" value="1"/>
</dbReference>
<dbReference type="PROSITE" id="PS50206">
    <property type="entry name" value="RHODANESE_3"/>
    <property type="match status" value="1"/>
</dbReference>
<dbReference type="KEGG" id="rhs:A3Q41_01384"/>
<proteinExistence type="predicted"/>
<evidence type="ECO:0000259" key="1">
    <source>
        <dbReference type="PROSITE" id="PS50206"/>
    </source>
</evidence>
<evidence type="ECO:0000313" key="2">
    <source>
        <dbReference type="EMBL" id="AMY22692.1"/>
    </source>
</evidence>
<dbReference type="SMART" id="SM00450">
    <property type="entry name" value="RHOD"/>
    <property type="match status" value="1"/>
</dbReference>
<accession>A0A143QJM5</accession>
<dbReference type="OrthoDB" id="9800872at2"/>
<protein>
    <submittedName>
        <fullName evidence="2">Thiosulfate sulfurtransferase PspE</fullName>
        <ecNumber evidence="2">2.8.1.1</ecNumber>
    </submittedName>
</protein>
<dbReference type="PANTHER" id="PTHR43031">
    <property type="entry name" value="FAD-DEPENDENT OXIDOREDUCTASE"/>
    <property type="match status" value="1"/>
</dbReference>